<feature type="domain" description="Mammalian cell entry C-terminal" evidence="4">
    <location>
        <begin position="130"/>
        <end position="342"/>
    </location>
</feature>
<evidence type="ECO:0000259" key="4">
    <source>
        <dbReference type="Pfam" id="PF11887"/>
    </source>
</evidence>
<reference evidence="5 6" key="1">
    <citation type="submission" date="2019-09" db="EMBL/GenBank/DDBJ databases">
        <title>Actinomadura physcomitrii sp. nov., a novel actinomycete isolated from moss [Physcomitrium sphaericum (Ludw) Fuernr].</title>
        <authorList>
            <person name="Liu C."/>
            <person name="Zhuang X."/>
        </authorList>
    </citation>
    <scope>NUCLEOTIDE SEQUENCE [LARGE SCALE GENOMIC DNA]</scope>
    <source>
        <strain evidence="5 6">CYP1-1B</strain>
    </source>
</reference>
<feature type="region of interest" description="Disordered" evidence="1">
    <location>
        <begin position="357"/>
        <end position="400"/>
    </location>
</feature>
<dbReference type="PANTHER" id="PTHR33371:SF4">
    <property type="entry name" value="INTERMEMBRANE PHOSPHOLIPID TRANSPORT SYSTEM BINDING PROTEIN MLAD"/>
    <property type="match status" value="1"/>
</dbReference>
<gene>
    <name evidence="5" type="ORF">F9B16_05420</name>
</gene>
<dbReference type="Proteomes" id="UP000483004">
    <property type="component" value="Unassembled WGS sequence"/>
</dbReference>
<keyword evidence="2" id="KW-1133">Transmembrane helix</keyword>
<feature type="compositionally biased region" description="Low complexity" evidence="1">
    <location>
        <begin position="357"/>
        <end position="381"/>
    </location>
</feature>
<accession>A0A6L3W7S0</accession>
<sequence>MRTPPLKLPQVKQPRIVVNLVFFALLGALLAVWAVRNIITVDALERPFPVTADFASSPGLHRDLEVTHLGVKVGRVGGVALRDGHVEVRIEMDRSVHVPAGAGAQVLRKSAIGEPYIELTSPKTPGGGYLKAGDHIPLARTSGTTDYKQLFTGLSDTLKAVDPRDAQTLFHEAATGLQGRGTALHDMIGDTDRLTATLAAEAPTLDALATQLTQLTSTLTRHRYQLVSGVNDLAAFTATMRQARQDLDSVLARGPGTLGDLDALLESARPGLDCLLSAAAVPTAPVFDAANQAKINHVLRMVPTLQALVSDVRVKEGKGSALRTTAVITVAGPPQAAEYAAPTRKPTAPALALCPATAGKGSAKSGGRPPSGSGSAATAPAQERTPAALATRPVSAAGDRRSPLSRALPLLLPALAAVVVLAVAANVVRTLVRRRSGFRR</sequence>
<dbReference type="InterPro" id="IPR024516">
    <property type="entry name" value="Mce_C"/>
</dbReference>
<dbReference type="PANTHER" id="PTHR33371">
    <property type="entry name" value="INTERMEMBRANE PHOSPHOLIPID TRANSPORT SYSTEM BINDING PROTEIN MLAD-RELATED"/>
    <property type="match status" value="1"/>
</dbReference>
<proteinExistence type="predicted"/>
<dbReference type="Pfam" id="PF11887">
    <property type="entry name" value="Mce4_CUP1"/>
    <property type="match status" value="1"/>
</dbReference>
<dbReference type="EMBL" id="WBMR01000009">
    <property type="protein sequence ID" value="KAB2388007.1"/>
    <property type="molecule type" value="Genomic_DNA"/>
</dbReference>
<organism evidence="5 6">
    <name type="scientific">Actinomadura montaniterrae</name>
    <dbReference type="NCBI Taxonomy" id="1803903"/>
    <lineage>
        <taxon>Bacteria</taxon>
        <taxon>Bacillati</taxon>
        <taxon>Actinomycetota</taxon>
        <taxon>Actinomycetes</taxon>
        <taxon>Streptosporangiales</taxon>
        <taxon>Thermomonosporaceae</taxon>
        <taxon>Actinomadura</taxon>
    </lineage>
</organism>
<evidence type="ECO:0000259" key="3">
    <source>
        <dbReference type="Pfam" id="PF02470"/>
    </source>
</evidence>
<dbReference type="AlphaFoldDB" id="A0A6L3W7S0"/>
<evidence type="ECO:0000313" key="5">
    <source>
        <dbReference type="EMBL" id="KAB2388007.1"/>
    </source>
</evidence>
<dbReference type="InterPro" id="IPR005693">
    <property type="entry name" value="Mce"/>
</dbReference>
<dbReference type="InterPro" id="IPR052336">
    <property type="entry name" value="MlaD_Phospholipid_Transporter"/>
</dbReference>
<keyword evidence="2" id="KW-0812">Transmembrane</keyword>
<comment type="caution">
    <text evidence="5">The sequence shown here is derived from an EMBL/GenBank/DDBJ whole genome shotgun (WGS) entry which is preliminary data.</text>
</comment>
<evidence type="ECO:0000313" key="6">
    <source>
        <dbReference type="Proteomes" id="UP000483004"/>
    </source>
</evidence>
<evidence type="ECO:0000256" key="1">
    <source>
        <dbReference type="SAM" id="MobiDB-lite"/>
    </source>
</evidence>
<keyword evidence="2" id="KW-0472">Membrane</keyword>
<protein>
    <submittedName>
        <fullName evidence="5">MCE family protein</fullName>
    </submittedName>
</protein>
<keyword evidence="6" id="KW-1185">Reference proteome</keyword>
<name>A0A6L3W7S0_9ACTN</name>
<feature type="transmembrane region" description="Helical" evidence="2">
    <location>
        <begin position="16"/>
        <end position="35"/>
    </location>
</feature>
<dbReference type="Pfam" id="PF02470">
    <property type="entry name" value="MlaD"/>
    <property type="match status" value="1"/>
</dbReference>
<dbReference type="NCBIfam" id="TIGR00996">
    <property type="entry name" value="Mtu_fam_mce"/>
    <property type="match status" value="1"/>
</dbReference>
<evidence type="ECO:0000256" key="2">
    <source>
        <dbReference type="SAM" id="Phobius"/>
    </source>
</evidence>
<dbReference type="OrthoDB" id="4371474at2"/>
<feature type="transmembrane region" description="Helical" evidence="2">
    <location>
        <begin position="410"/>
        <end position="432"/>
    </location>
</feature>
<dbReference type="InterPro" id="IPR003399">
    <property type="entry name" value="Mce/MlaD"/>
</dbReference>
<feature type="domain" description="Mce/MlaD" evidence="3">
    <location>
        <begin position="49"/>
        <end position="121"/>
    </location>
</feature>